<protein>
    <submittedName>
        <fullName evidence="1">Uncharacterized protein</fullName>
    </submittedName>
</protein>
<dbReference type="AlphaFoldDB" id="A0AAV4SDR6"/>
<reference evidence="1 2" key="1">
    <citation type="submission" date="2021-06" db="EMBL/GenBank/DDBJ databases">
        <title>Caerostris extrusa draft genome.</title>
        <authorList>
            <person name="Kono N."/>
            <person name="Arakawa K."/>
        </authorList>
    </citation>
    <scope>NUCLEOTIDE SEQUENCE [LARGE SCALE GENOMIC DNA]</scope>
</reference>
<proteinExistence type="predicted"/>
<keyword evidence="2" id="KW-1185">Reference proteome</keyword>
<comment type="caution">
    <text evidence="1">The sequence shown here is derived from an EMBL/GenBank/DDBJ whole genome shotgun (WGS) entry which is preliminary data.</text>
</comment>
<accession>A0AAV4SDR6</accession>
<gene>
    <name evidence="1" type="ORF">CEXT_103361</name>
</gene>
<sequence length="118" mass="13869">MECFGTDLVRPFYGMFWHKSNMKLPWNILSINLVGILDGMFWPRSSRNLLWKVLAHLVKIFFGRFWHTSSEIGLLYGKPFDHPIELNHLREFMETGHLTFCETRWTLSDNLIPSPSGV</sequence>
<organism evidence="1 2">
    <name type="scientific">Caerostris extrusa</name>
    <name type="common">Bark spider</name>
    <name type="synonym">Caerostris bankana</name>
    <dbReference type="NCBI Taxonomy" id="172846"/>
    <lineage>
        <taxon>Eukaryota</taxon>
        <taxon>Metazoa</taxon>
        <taxon>Ecdysozoa</taxon>
        <taxon>Arthropoda</taxon>
        <taxon>Chelicerata</taxon>
        <taxon>Arachnida</taxon>
        <taxon>Araneae</taxon>
        <taxon>Araneomorphae</taxon>
        <taxon>Entelegynae</taxon>
        <taxon>Araneoidea</taxon>
        <taxon>Araneidae</taxon>
        <taxon>Caerostris</taxon>
    </lineage>
</organism>
<dbReference type="Proteomes" id="UP001054945">
    <property type="component" value="Unassembled WGS sequence"/>
</dbReference>
<name>A0AAV4SDR6_CAEEX</name>
<evidence type="ECO:0000313" key="1">
    <source>
        <dbReference type="EMBL" id="GIY31336.1"/>
    </source>
</evidence>
<evidence type="ECO:0000313" key="2">
    <source>
        <dbReference type="Proteomes" id="UP001054945"/>
    </source>
</evidence>
<dbReference type="EMBL" id="BPLR01009358">
    <property type="protein sequence ID" value="GIY31336.1"/>
    <property type="molecule type" value="Genomic_DNA"/>
</dbReference>